<evidence type="ECO:0000313" key="1">
    <source>
        <dbReference type="EMBL" id="SJL17278.1"/>
    </source>
</evidence>
<keyword evidence="2" id="KW-1185">Reference proteome</keyword>
<name>A0A284S8F9_ARMOS</name>
<organism evidence="1 2">
    <name type="scientific">Armillaria ostoyae</name>
    <name type="common">Armillaria root rot fungus</name>
    <dbReference type="NCBI Taxonomy" id="47428"/>
    <lineage>
        <taxon>Eukaryota</taxon>
        <taxon>Fungi</taxon>
        <taxon>Dikarya</taxon>
        <taxon>Basidiomycota</taxon>
        <taxon>Agaricomycotina</taxon>
        <taxon>Agaricomycetes</taxon>
        <taxon>Agaricomycetidae</taxon>
        <taxon>Agaricales</taxon>
        <taxon>Marasmiineae</taxon>
        <taxon>Physalacriaceae</taxon>
        <taxon>Armillaria</taxon>
    </lineage>
</organism>
<reference evidence="2" key="1">
    <citation type="journal article" date="2017" name="Nat. Ecol. Evol.">
        <title>Genome expansion and lineage-specific genetic innovations in the forest pathogenic fungi Armillaria.</title>
        <authorList>
            <person name="Sipos G."/>
            <person name="Prasanna A.N."/>
            <person name="Walter M.C."/>
            <person name="O'Connor E."/>
            <person name="Balint B."/>
            <person name="Krizsan K."/>
            <person name="Kiss B."/>
            <person name="Hess J."/>
            <person name="Varga T."/>
            <person name="Slot J."/>
            <person name="Riley R."/>
            <person name="Boka B."/>
            <person name="Rigling D."/>
            <person name="Barry K."/>
            <person name="Lee J."/>
            <person name="Mihaltcheva S."/>
            <person name="LaButti K."/>
            <person name="Lipzen A."/>
            <person name="Waldron R."/>
            <person name="Moloney N.M."/>
            <person name="Sperisen C."/>
            <person name="Kredics L."/>
            <person name="Vagvoelgyi C."/>
            <person name="Patrignani A."/>
            <person name="Fitzpatrick D."/>
            <person name="Nagy I."/>
            <person name="Doyle S."/>
            <person name="Anderson J.B."/>
            <person name="Grigoriev I.V."/>
            <person name="Gueldener U."/>
            <person name="Muensterkoetter M."/>
            <person name="Nagy L.G."/>
        </authorList>
    </citation>
    <scope>NUCLEOTIDE SEQUENCE [LARGE SCALE GENOMIC DNA]</scope>
    <source>
        <strain evidence="2">C18/9</strain>
    </source>
</reference>
<evidence type="ECO:0000313" key="2">
    <source>
        <dbReference type="Proteomes" id="UP000219338"/>
    </source>
</evidence>
<protein>
    <submittedName>
        <fullName evidence="1">Uncharacterized protein</fullName>
    </submittedName>
</protein>
<accession>A0A284S8F9</accession>
<sequence length="103" mass="11638">MSLARPSRVVVDGFVDSVTLVTLAACTCTTTIWLDAQVFHFIKIQYEYQAISVSGPASDYNEWDMELKMLKRYASAVLHVGAWDSEWRLGNDARMSRSPSFDL</sequence>
<dbReference type="Proteomes" id="UP000219338">
    <property type="component" value="Unassembled WGS sequence"/>
</dbReference>
<proteinExistence type="predicted"/>
<dbReference type="AlphaFoldDB" id="A0A284S8F9"/>
<gene>
    <name evidence="1" type="ORF">ARMOST_20825</name>
</gene>
<dbReference type="EMBL" id="FUEG01000042">
    <property type="protein sequence ID" value="SJL17278.1"/>
    <property type="molecule type" value="Genomic_DNA"/>
</dbReference>